<dbReference type="OMA" id="CKSHAED"/>
<sequence>MASVQPFKKKTTFRTQHSFLQALYIWSYKHNTIKVELEHNFFKAAQYILTSYSDKCNRSIQLRTPSERTLWVDRIASIFQTLGDQPGLIGFEWCETLSKSCVDDSINVDLWIKTSRRYLDGLRFDKRHDEILSMEASSGLEKEAFINGIGRKYLDASFSTFKKLQREKIEASLGIVLLMLNIY</sequence>
<dbReference type="GeneID" id="93617875"/>
<protein>
    <submittedName>
        <fullName evidence="1">Uncharacterized protein</fullName>
    </submittedName>
</protein>
<dbReference type="RefSeq" id="XP_067521595.1">
    <property type="nucleotide sequence ID" value="XM_067665494.1"/>
</dbReference>
<dbReference type="AlphaFoldDB" id="I1CCL9"/>
<accession>I1CCL9</accession>
<evidence type="ECO:0000313" key="2">
    <source>
        <dbReference type="Proteomes" id="UP000009138"/>
    </source>
</evidence>
<organism evidence="1 2">
    <name type="scientific">Rhizopus delemar (strain RA 99-880 / ATCC MYA-4621 / FGSC 9543 / NRRL 43880)</name>
    <name type="common">Mucormycosis agent</name>
    <name type="synonym">Rhizopus arrhizus var. delemar</name>
    <dbReference type="NCBI Taxonomy" id="246409"/>
    <lineage>
        <taxon>Eukaryota</taxon>
        <taxon>Fungi</taxon>
        <taxon>Fungi incertae sedis</taxon>
        <taxon>Mucoromycota</taxon>
        <taxon>Mucoromycotina</taxon>
        <taxon>Mucoromycetes</taxon>
        <taxon>Mucorales</taxon>
        <taxon>Mucorineae</taxon>
        <taxon>Rhizopodaceae</taxon>
        <taxon>Rhizopus</taxon>
    </lineage>
</organism>
<dbReference type="Proteomes" id="UP000009138">
    <property type="component" value="Unassembled WGS sequence"/>
</dbReference>
<gene>
    <name evidence="1" type="ORF">RO3G_10910</name>
</gene>
<dbReference type="EMBL" id="CH476739">
    <property type="protein sequence ID" value="EIE86199.1"/>
    <property type="molecule type" value="Genomic_DNA"/>
</dbReference>
<name>I1CCL9_RHIO9</name>
<proteinExistence type="predicted"/>
<dbReference type="VEuPathDB" id="FungiDB:RO3G_10910"/>
<keyword evidence="2" id="KW-1185">Reference proteome</keyword>
<dbReference type="InParanoid" id="I1CCL9"/>
<reference evidence="1 2" key="1">
    <citation type="journal article" date="2009" name="PLoS Genet.">
        <title>Genomic analysis of the basal lineage fungus Rhizopus oryzae reveals a whole-genome duplication.</title>
        <authorList>
            <person name="Ma L.-J."/>
            <person name="Ibrahim A.S."/>
            <person name="Skory C."/>
            <person name="Grabherr M.G."/>
            <person name="Burger G."/>
            <person name="Butler M."/>
            <person name="Elias M."/>
            <person name="Idnurm A."/>
            <person name="Lang B.F."/>
            <person name="Sone T."/>
            <person name="Abe A."/>
            <person name="Calvo S.E."/>
            <person name="Corrochano L.M."/>
            <person name="Engels R."/>
            <person name="Fu J."/>
            <person name="Hansberg W."/>
            <person name="Kim J.-M."/>
            <person name="Kodira C.D."/>
            <person name="Koehrsen M.J."/>
            <person name="Liu B."/>
            <person name="Miranda-Saavedra D."/>
            <person name="O'Leary S."/>
            <person name="Ortiz-Castellanos L."/>
            <person name="Poulter R."/>
            <person name="Rodriguez-Romero J."/>
            <person name="Ruiz-Herrera J."/>
            <person name="Shen Y.-Q."/>
            <person name="Zeng Q."/>
            <person name="Galagan J."/>
            <person name="Birren B.W."/>
            <person name="Cuomo C.A."/>
            <person name="Wickes B.L."/>
        </authorList>
    </citation>
    <scope>NUCLEOTIDE SEQUENCE [LARGE SCALE GENOMIC DNA]</scope>
    <source>
        <strain evidence="2">RA 99-880 / ATCC MYA-4621 / FGSC 9543 / NRRL 43880</strain>
    </source>
</reference>
<evidence type="ECO:0000313" key="1">
    <source>
        <dbReference type="EMBL" id="EIE86199.1"/>
    </source>
</evidence>